<comment type="caution">
    <text evidence="1">The sequence shown here is derived from an EMBL/GenBank/DDBJ whole genome shotgun (WGS) entry which is preliminary data.</text>
</comment>
<gene>
    <name evidence="1" type="ORF">HPHPA11_1135</name>
</gene>
<accession>N4TC09</accession>
<evidence type="ECO:0000313" key="2">
    <source>
        <dbReference type="Proteomes" id="UP000012243"/>
    </source>
</evidence>
<name>N4TC09_HELPX</name>
<dbReference type="Proteomes" id="UP000012243">
    <property type="component" value="Unassembled WGS sequence"/>
</dbReference>
<reference evidence="1 2" key="1">
    <citation type="submission" date="2013-02" db="EMBL/GenBank/DDBJ databases">
        <title>Comparative Sequence Analysis of H. pylori Isolates.</title>
        <authorList>
            <person name="Blanchard T.G."/>
            <person name="Czinn S.J."/>
            <person name="McCracken C.M."/>
            <person name="Abolude K.A."/>
            <person name="Shefchek K.S."/>
            <person name="Maroo A.M."/>
            <person name="Santana-Cruz I.S."/>
            <person name="Tallon L.J."/>
            <person name="Ficke F.W.F."/>
        </authorList>
    </citation>
    <scope>NUCLEOTIDE SEQUENCE [LARGE SCALE GENOMIC DNA]</scope>
    <source>
        <strain evidence="1 2">Hp A-11</strain>
    </source>
</reference>
<dbReference type="EMBL" id="AOTW01000001">
    <property type="protein sequence ID" value="ENH59989.1"/>
    <property type="molecule type" value="Genomic_DNA"/>
</dbReference>
<organism evidence="1 2">
    <name type="scientific">Helicobacter pylori Hp A-11</name>
    <dbReference type="NCBI Taxonomy" id="992035"/>
    <lineage>
        <taxon>Bacteria</taxon>
        <taxon>Pseudomonadati</taxon>
        <taxon>Campylobacterota</taxon>
        <taxon>Epsilonproteobacteria</taxon>
        <taxon>Campylobacterales</taxon>
        <taxon>Helicobacteraceae</taxon>
        <taxon>Helicobacter</taxon>
    </lineage>
</organism>
<dbReference type="PATRIC" id="fig|992035.3.peg.1114"/>
<evidence type="ECO:0000313" key="1">
    <source>
        <dbReference type="EMBL" id="ENH59989.1"/>
    </source>
</evidence>
<dbReference type="AlphaFoldDB" id="N4TC09"/>
<sequence length="39" mass="4751">MPECFGPINDEYFFHFVPFLIKWGNFIQMKLNVKEIPFI</sequence>
<proteinExistence type="predicted"/>
<protein>
    <submittedName>
        <fullName evidence="1">Uncharacterized protein</fullName>
    </submittedName>
</protein>